<reference evidence="2 3" key="1">
    <citation type="submission" date="2017-03" db="EMBL/GenBank/DDBJ databases">
        <authorList>
            <person name="Afonso C.L."/>
            <person name="Miller P.J."/>
            <person name="Scott M.A."/>
            <person name="Spackman E."/>
            <person name="Goraichik I."/>
            <person name="Dimitrov K.M."/>
            <person name="Suarez D.L."/>
            <person name="Swayne D.E."/>
        </authorList>
    </citation>
    <scope>NUCLEOTIDE SEQUENCE [LARGE SCALE GENOMIC DNA]</scope>
    <source>
        <strain evidence="2 3">CECT 7751</strain>
    </source>
</reference>
<keyword evidence="3" id="KW-1185">Reference proteome</keyword>
<proteinExistence type="predicted"/>
<dbReference type="InterPro" id="IPR037119">
    <property type="entry name" value="Haem_oxidase_HugZ-like_sf"/>
</dbReference>
<feature type="domain" description="Pyridoxamine 5'-phosphate oxidase N-terminal" evidence="1">
    <location>
        <begin position="27"/>
        <end position="150"/>
    </location>
</feature>
<dbReference type="Gene3D" id="2.30.110.10">
    <property type="entry name" value="Electron Transport, Fmn-binding Protein, Chain A"/>
    <property type="match status" value="1"/>
</dbReference>
<sequence length="252" mass="27737">MTQPLHLMREKPLSAADVEPFAARRLARQILRTTRNVALASLDRHEGFPYSSITNLSVEPCGGPVIYASRLSHHGQNILADPRISMTLVQDAGRDVLRDRRLTLIGRAHPLTGSAFKTAGARYCRKFPRAGRYIGLPDTLLFLLRIEDVFLNGGPARYVDDLRPDDLTVPLDGADALVADEGALIAHLDRFPEKLRPLQSGVPSGSRGHWQVTTIDPEGIDLGSETEFLRLELPRRARSPSELLSMLGPVPG</sequence>
<accession>A0A1X6ZPC8</accession>
<name>A0A1X6ZPC8_9RHOB</name>
<gene>
    <name evidence="2" type="ORF">PSM7751_02893</name>
</gene>
<dbReference type="Pfam" id="PF01243">
    <property type="entry name" value="PNPOx_N"/>
    <property type="match status" value="1"/>
</dbReference>
<evidence type="ECO:0000313" key="2">
    <source>
        <dbReference type="EMBL" id="SLN57571.1"/>
    </source>
</evidence>
<dbReference type="Proteomes" id="UP000193963">
    <property type="component" value="Unassembled WGS sequence"/>
</dbReference>
<dbReference type="InterPro" id="IPR012349">
    <property type="entry name" value="Split_barrel_FMN-bd"/>
</dbReference>
<organism evidence="2 3">
    <name type="scientific">Pseudooceanicola marinus</name>
    <dbReference type="NCBI Taxonomy" id="396013"/>
    <lineage>
        <taxon>Bacteria</taxon>
        <taxon>Pseudomonadati</taxon>
        <taxon>Pseudomonadota</taxon>
        <taxon>Alphaproteobacteria</taxon>
        <taxon>Rhodobacterales</taxon>
        <taxon>Paracoccaceae</taxon>
        <taxon>Pseudooceanicola</taxon>
    </lineage>
</organism>
<dbReference type="OrthoDB" id="9814594at2"/>
<dbReference type="AlphaFoldDB" id="A0A1X6ZPC8"/>
<dbReference type="Gene3D" id="3.20.180.10">
    <property type="entry name" value="PNP-oxidase-like"/>
    <property type="match status" value="1"/>
</dbReference>
<evidence type="ECO:0000313" key="3">
    <source>
        <dbReference type="Proteomes" id="UP000193963"/>
    </source>
</evidence>
<dbReference type="EMBL" id="FWFN01000005">
    <property type="protein sequence ID" value="SLN57571.1"/>
    <property type="molecule type" value="Genomic_DNA"/>
</dbReference>
<dbReference type="InterPro" id="IPR011576">
    <property type="entry name" value="Pyridox_Oxase_N"/>
</dbReference>
<dbReference type="SUPFAM" id="SSF50475">
    <property type="entry name" value="FMN-binding split barrel"/>
    <property type="match status" value="1"/>
</dbReference>
<evidence type="ECO:0000259" key="1">
    <source>
        <dbReference type="Pfam" id="PF01243"/>
    </source>
</evidence>
<protein>
    <submittedName>
        <fullName evidence="2">Pyridoxamine 5'-phosphate oxidase</fullName>
    </submittedName>
</protein>
<dbReference type="RefSeq" id="WP_085888912.1">
    <property type="nucleotide sequence ID" value="NZ_FWFN01000005.1"/>
</dbReference>